<evidence type="ECO:0000259" key="7">
    <source>
        <dbReference type="PROSITE" id="PS50862"/>
    </source>
</evidence>
<keyword evidence="3" id="KW-0067">ATP-binding</keyword>
<dbReference type="Gene3D" id="3.30.930.10">
    <property type="entry name" value="Bira Bifunctional Protein, Domain 2"/>
    <property type="match status" value="1"/>
</dbReference>
<proteinExistence type="predicted"/>
<accession>A0ABR3J0D6</accession>
<dbReference type="InterPro" id="IPR004364">
    <property type="entry name" value="Aa-tRNA-synt_II"/>
</dbReference>
<dbReference type="Gene3D" id="2.40.50.140">
    <property type="entry name" value="Nucleic acid-binding proteins"/>
    <property type="match status" value="1"/>
</dbReference>
<organism evidence="8 9">
    <name type="scientific">Hohenbuehelia grisea</name>
    <dbReference type="NCBI Taxonomy" id="104357"/>
    <lineage>
        <taxon>Eukaryota</taxon>
        <taxon>Fungi</taxon>
        <taxon>Dikarya</taxon>
        <taxon>Basidiomycota</taxon>
        <taxon>Agaricomycotina</taxon>
        <taxon>Agaricomycetes</taxon>
        <taxon>Agaricomycetidae</taxon>
        <taxon>Agaricales</taxon>
        <taxon>Pleurotineae</taxon>
        <taxon>Pleurotaceae</taxon>
        <taxon>Hohenbuehelia</taxon>
    </lineage>
</organism>
<dbReference type="Pfam" id="PF01336">
    <property type="entry name" value="tRNA_anti-codon"/>
    <property type="match status" value="1"/>
</dbReference>
<keyword evidence="4" id="KW-0648">Protein biosynthesis</keyword>
<sequence length="542" mass="60517">MSRLPRLRALKHLSRPYHSITPNVHDLLTQPLAENGTTVSAHGWLKSIRRQKKVAFAVLSDGSDTVGLQAVFEDPAMTKSFTNGTAVQLSGELMHSRAAGQDREILVRKATVVGQCDIQNYPIQKKALTNEYLRDNVHLRARTDRIASMLRLRSACSRLMHKEFEGMGFMHTHPPILTSSDCEGAGEAFRIASAPQRPSPSPDPDPELPAESPSSSTSPLSPVATTDSEFFGRPAYLTVSSQLHLEALSWAMDRVYTLGPCFRAERSMTGRHLAEFWMLEAEWVLDQDHRHPTCHPPEEPAASPAICEELTQICDVVERVLKGIIQPCFEPKTSLDRVLAKDITLLWNNSSIPTDRTEWLRKAAQSSDRWPLMTYSDAVDVLRSATLPTGTGSPFEFKPTWGEPLRSEHERYLAEEIAQGPIFICNYPASLKPFYMRANDPRETDGPNTGTVACFDLLVPGIGELAGGSVREERLPVLEASLERVSEKWREEYGWYADLRRYGGAPHGGFGVGFERLVSWISGIESVRECIPIPRWTGRMDL</sequence>
<gene>
    <name evidence="8" type="ORF">HGRIS_009198</name>
</gene>
<dbReference type="PROSITE" id="PS50862">
    <property type="entry name" value="AA_TRNA_LIGASE_II"/>
    <property type="match status" value="1"/>
</dbReference>
<feature type="compositionally biased region" description="Low complexity" evidence="6">
    <location>
        <begin position="209"/>
        <end position="222"/>
    </location>
</feature>
<evidence type="ECO:0000256" key="6">
    <source>
        <dbReference type="SAM" id="MobiDB-lite"/>
    </source>
</evidence>
<dbReference type="SUPFAM" id="SSF50249">
    <property type="entry name" value="Nucleic acid-binding proteins"/>
    <property type="match status" value="1"/>
</dbReference>
<keyword evidence="2" id="KW-0547">Nucleotide-binding</keyword>
<dbReference type="CDD" id="cd04318">
    <property type="entry name" value="EcAsnRS_like_N"/>
    <property type="match status" value="1"/>
</dbReference>
<dbReference type="EMBL" id="JASNQZ010000012">
    <property type="protein sequence ID" value="KAL0949111.1"/>
    <property type="molecule type" value="Genomic_DNA"/>
</dbReference>
<keyword evidence="1" id="KW-0436">Ligase</keyword>
<dbReference type="InterPro" id="IPR002312">
    <property type="entry name" value="Asp/Asn-tRNA-synth_IIb"/>
</dbReference>
<name>A0ABR3J0D6_9AGAR</name>
<dbReference type="InterPro" id="IPR045864">
    <property type="entry name" value="aa-tRNA-synth_II/BPL/LPL"/>
</dbReference>
<feature type="domain" description="Aminoacyl-transfer RNA synthetases class-II family profile" evidence="7">
    <location>
        <begin position="151"/>
        <end position="532"/>
    </location>
</feature>
<protein>
    <recommendedName>
        <fullName evidence="7">Aminoacyl-transfer RNA synthetases class-II family profile domain-containing protein</fullName>
    </recommendedName>
</protein>
<evidence type="ECO:0000256" key="5">
    <source>
        <dbReference type="ARBA" id="ARBA00023146"/>
    </source>
</evidence>
<evidence type="ECO:0000256" key="1">
    <source>
        <dbReference type="ARBA" id="ARBA00022598"/>
    </source>
</evidence>
<dbReference type="InterPro" id="IPR006195">
    <property type="entry name" value="aa-tRNA-synth_II"/>
</dbReference>
<dbReference type="InterPro" id="IPR012340">
    <property type="entry name" value="NA-bd_OB-fold"/>
</dbReference>
<keyword evidence="9" id="KW-1185">Reference proteome</keyword>
<dbReference type="InterPro" id="IPR004365">
    <property type="entry name" value="NA-bd_OB_tRNA"/>
</dbReference>
<dbReference type="SUPFAM" id="SSF55681">
    <property type="entry name" value="Class II aaRS and biotin synthetases"/>
    <property type="match status" value="1"/>
</dbReference>
<feature type="region of interest" description="Disordered" evidence="6">
    <location>
        <begin position="193"/>
        <end position="224"/>
    </location>
</feature>
<evidence type="ECO:0000256" key="3">
    <source>
        <dbReference type="ARBA" id="ARBA00022840"/>
    </source>
</evidence>
<evidence type="ECO:0000313" key="8">
    <source>
        <dbReference type="EMBL" id="KAL0949111.1"/>
    </source>
</evidence>
<evidence type="ECO:0000256" key="2">
    <source>
        <dbReference type="ARBA" id="ARBA00022741"/>
    </source>
</evidence>
<dbReference type="PRINTS" id="PR01042">
    <property type="entry name" value="TRNASYNTHASP"/>
</dbReference>
<comment type="caution">
    <text evidence="8">The sequence shown here is derived from an EMBL/GenBank/DDBJ whole genome shotgun (WGS) entry which is preliminary data.</text>
</comment>
<dbReference type="PANTHER" id="PTHR22594">
    <property type="entry name" value="ASPARTYL/LYSYL-TRNA SYNTHETASE"/>
    <property type="match status" value="1"/>
</dbReference>
<evidence type="ECO:0000313" key="9">
    <source>
        <dbReference type="Proteomes" id="UP001556367"/>
    </source>
</evidence>
<dbReference type="PANTHER" id="PTHR22594:SF34">
    <property type="entry name" value="ASPARAGINE--TRNA LIGASE, MITOCHONDRIAL-RELATED"/>
    <property type="match status" value="1"/>
</dbReference>
<dbReference type="Proteomes" id="UP001556367">
    <property type="component" value="Unassembled WGS sequence"/>
</dbReference>
<evidence type="ECO:0000256" key="4">
    <source>
        <dbReference type="ARBA" id="ARBA00022917"/>
    </source>
</evidence>
<dbReference type="Pfam" id="PF00152">
    <property type="entry name" value="tRNA-synt_2"/>
    <property type="match status" value="3"/>
</dbReference>
<keyword evidence="5" id="KW-0030">Aminoacyl-tRNA synthetase</keyword>
<reference evidence="9" key="1">
    <citation type="submission" date="2024-06" db="EMBL/GenBank/DDBJ databases">
        <title>Multi-omics analyses provide insights into the biosynthesis of the anticancer antibiotic pleurotin in Hohenbuehelia grisea.</title>
        <authorList>
            <person name="Weaver J.A."/>
            <person name="Alberti F."/>
        </authorList>
    </citation>
    <scope>NUCLEOTIDE SEQUENCE [LARGE SCALE GENOMIC DNA]</scope>
    <source>
        <strain evidence="9">T-177</strain>
    </source>
</reference>